<dbReference type="Gene3D" id="3.40.50.1360">
    <property type="match status" value="1"/>
</dbReference>
<evidence type="ECO:0000313" key="4">
    <source>
        <dbReference type="Proteomes" id="UP001344632"/>
    </source>
</evidence>
<dbReference type="PANTHER" id="PTHR11280:SF6">
    <property type="entry name" value="GLUCOSAMINE-6-PHOSPHATE ISOMERASE NAGB"/>
    <property type="match status" value="1"/>
</dbReference>
<dbReference type="Pfam" id="PF01182">
    <property type="entry name" value="Glucosamine_iso"/>
    <property type="match status" value="1"/>
</dbReference>
<reference evidence="3 4" key="1">
    <citation type="submission" date="2023-03" db="EMBL/GenBank/DDBJ databases">
        <title>Bacillus Genome Sequencing.</title>
        <authorList>
            <person name="Dunlap C."/>
        </authorList>
    </citation>
    <scope>NUCLEOTIDE SEQUENCE [LARGE SCALE GENOMIC DNA]</scope>
    <source>
        <strain evidence="3 4">BD-525</strain>
    </source>
</reference>
<dbReference type="SUPFAM" id="SSF100950">
    <property type="entry name" value="NagB/RpiA/CoA transferase-like"/>
    <property type="match status" value="1"/>
</dbReference>
<keyword evidence="1" id="KW-0119">Carbohydrate metabolism</keyword>
<organism evidence="3 4">
    <name type="scientific">Paenibacillus dokdonensis</name>
    <dbReference type="NCBI Taxonomy" id="2567944"/>
    <lineage>
        <taxon>Bacteria</taxon>
        <taxon>Bacillati</taxon>
        <taxon>Bacillota</taxon>
        <taxon>Bacilli</taxon>
        <taxon>Bacillales</taxon>
        <taxon>Paenibacillaceae</taxon>
        <taxon>Paenibacillus</taxon>
    </lineage>
</organism>
<name>A0ABU6GP83_9BACL</name>
<proteinExistence type="predicted"/>
<dbReference type="Proteomes" id="UP001344632">
    <property type="component" value="Unassembled WGS sequence"/>
</dbReference>
<dbReference type="InterPro" id="IPR006148">
    <property type="entry name" value="Glc/Gal-6P_isomerase"/>
</dbReference>
<evidence type="ECO:0000259" key="2">
    <source>
        <dbReference type="Pfam" id="PF01182"/>
    </source>
</evidence>
<dbReference type="RefSeq" id="WP_326088783.1">
    <property type="nucleotide sequence ID" value="NZ_JARLKZ010000008.1"/>
</dbReference>
<gene>
    <name evidence="3" type="ORF">P4H66_14490</name>
</gene>
<dbReference type="InterPro" id="IPR004547">
    <property type="entry name" value="Glucosamine6P_isomerase"/>
</dbReference>
<dbReference type="EMBL" id="JARLKZ010000008">
    <property type="protein sequence ID" value="MEC0241058.1"/>
    <property type="molecule type" value="Genomic_DNA"/>
</dbReference>
<dbReference type="CDD" id="cd01399">
    <property type="entry name" value="GlcN6P_deaminase"/>
    <property type="match status" value="1"/>
</dbReference>
<dbReference type="PANTHER" id="PTHR11280">
    <property type="entry name" value="GLUCOSAMINE-6-PHOSPHATE ISOMERASE"/>
    <property type="match status" value="1"/>
</dbReference>
<evidence type="ECO:0000313" key="3">
    <source>
        <dbReference type="EMBL" id="MEC0241058.1"/>
    </source>
</evidence>
<evidence type="ECO:0000256" key="1">
    <source>
        <dbReference type="ARBA" id="ARBA00023277"/>
    </source>
</evidence>
<sequence length="263" mass="29120">MMRAPSAERAWTIDRMQIRQYSSRAEMGRAAADDVAEAMREKLKAQGTLRMIFAAAPSQNEFLHYLVQAEGIDWKRVTAFHMDEYIGLSLGAPQLFSHFLTTKLFSRVNPGEVHLMNGSADPVQECKRYAGLLQEAPLDIVCLGIGENGHIAFNDPPVADFNDPFTVKRVQLDDLCREQQVHDGCFDLLENVPEYALTMTIPALISAEKLFCIVPGASKRNAVQSALKGLVSPSCPASVLRTHTDCQLYLDRDSCPGDEEFAG</sequence>
<dbReference type="InterPro" id="IPR037171">
    <property type="entry name" value="NagB/RpiA_transferase-like"/>
</dbReference>
<keyword evidence="4" id="KW-1185">Reference proteome</keyword>
<protein>
    <submittedName>
        <fullName evidence="3">Glucosamine-6-phosphate deaminase</fullName>
    </submittedName>
</protein>
<accession>A0ABU6GP83</accession>
<comment type="caution">
    <text evidence="3">The sequence shown here is derived from an EMBL/GenBank/DDBJ whole genome shotgun (WGS) entry which is preliminary data.</text>
</comment>
<feature type="domain" description="Glucosamine/galactosamine-6-phosphate isomerase" evidence="2">
    <location>
        <begin position="23"/>
        <end position="152"/>
    </location>
</feature>